<feature type="non-terminal residue" evidence="2">
    <location>
        <position position="43"/>
    </location>
</feature>
<proteinExistence type="predicted"/>
<dbReference type="EMBL" id="UINC01020039">
    <property type="protein sequence ID" value="SVA84547.1"/>
    <property type="molecule type" value="Genomic_DNA"/>
</dbReference>
<evidence type="ECO:0000313" key="2">
    <source>
        <dbReference type="EMBL" id="SVA84547.1"/>
    </source>
</evidence>
<feature type="region of interest" description="Disordered" evidence="1">
    <location>
        <begin position="1"/>
        <end position="22"/>
    </location>
</feature>
<dbReference type="AlphaFoldDB" id="A0A381Z723"/>
<protein>
    <submittedName>
        <fullName evidence="2">Uncharacterized protein</fullName>
    </submittedName>
</protein>
<accession>A0A381Z723</accession>
<reference evidence="2" key="1">
    <citation type="submission" date="2018-05" db="EMBL/GenBank/DDBJ databases">
        <authorList>
            <person name="Lanie J.A."/>
            <person name="Ng W.-L."/>
            <person name="Kazmierczak K.M."/>
            <person name="Andrzejewski T.M."/>
            <person name="Davidsen T.M."/>
            <person name="Wayne K.J."/>
            <person name="Tettelin H."/>
            <person name="Glass J.I."/>
            <person name="Rusch D."/>
            <person name="Podicherti R."/>
            <person name="Tsui H.-C.T."/>
            <person name="Winkler M.E."/>
        </authorList>
    </citation>
    <scope>NUCLEOTIDE SEQUENCE</scope>
</reference>
<name>A0A381Z723_9ZZZZ</name>
<feature type="non-terminal residue" evidence="2">
    <location>
        <position position="1"/>
    </location>
</feature>
<organism evidence="2">
    <name type="scientific">marine metagenome</name>
    <dbReference type="NCBI Taxonomy" id="408172"/>
    <lineage>
        <taxon>unclassified sequences</taxon>
        <taxon>metagenomes</taxon>
        <taxon>ecological metagenomes</taxon>
    </lineage>
</organism>
<feature type="compositionally biased region" description="Basic residues" evidence="1">
    <location>
        <begin position="1"/>
        <end position="14"/>
    </location>
</feature>
<gene>
    <name evidence="2" type="ORF">METZ01_LOCUS137401</name>
</gene>
<sequence>KPHRGGRALRHPRPRLPDCSRYGHALAHGGGYVRRASHGFGPM</sequence>
<evidence type="ECO:0000256" key="1">
    <source>
        <dbReference type="SAM" id="MobiDB-lite"/>
    </source>
</evidence>